<comment type="similarity">
    <text evidence="2">Belongs to the RLP family.</text>
</comment>
<comment type="subcellular location">
    <subcellularLocation>
        <location evidence="1">Cell membrane</location>
        <topology evidence="1">Single-pass type I membrane protein</topology>
    </subcellularLocation>
</comment>
<dbReference type="InterPro" id="IPR032675">
    <property type="entry name" value="LRR_dom_sf"/>
</dbReference>
<evidence type="ECO:0000256" key="9">
    <source>
        <dbReference type="ARBA" id="ARBA00023136"/>
    </source>
</evidence>
<feature type="signal peptide" evidence="13">
    <location>
        <begin position="1"/>
        <end position="19"/>
    </location>
</feature>
<accession>A0AAP0MHD8</accession>
<organism evidence="15 16">
    <name type="scientific">Citrus x changshan-huyou</name>
    <dbReference type="NCBI Taxonomy" id="2935761"/>
    <lineage>
        <taxon>Eukaryota</taxon>
        <taxon>Viridiplantae</taxon>
        <taxon>Streptophyta</taxon>
        <taxon>Embryophyta</taxon>
        <taxon>Tracheophyta</taxon>
        <taxon>Spermatophyta</taxon>
        <taxon>Magnoliopsida</taxon>
        <taxon>eudicotyledons</taxon>
        <taxon>Gunneridae</taxon>
        <taxon>Pentapetalae</taxon>
        <taxon>rosids</taxon>
        <taxon>malvids</taxon>
        <taxon>Sapindales</taxon>
        <taxon>Rutaceae</taxon>
        <taxon>Aurantioideae</taxon>
        <taxon>Citrus</taxon>
    </lineage>
</organism>
<dbReference type="InterPro" id="IPR046956">
    <property type="entry name" value="RLP23-like"/>
</dbReference>
<evidence type="ECO:0000313" key="15">
    <source>
        <dbReference type="EMBL" id="KAK9209588.1"/>
    </source>
</evidence>
<dbReference type="SMART" id="SM00369">
    <property type="entry name" value="LRR_TYP"/>
    <property type="match status" value="10"/>
</dbReference>
<keyword evidence="8 12" id="KW-1133">Transmembrane helix</keyword>
<feature type="domain" description="Leucine-rich repeat-containing N-terminal plant-type" evidence="14">
    <location>
        <begin position="36"/>
        <end position="74"/>
    </location>
</feature>
<evidence type="ECO:0000256" key="10">
    <source>
        <dbReference type="ARBA" id="ARBA00023170"/>
    </source>
</evidence>
<keyword evidence="3" id="KW-1003">Cell membrane</keyword>
<keyword evidence="9 12" id="KW-0472">Membrane</keyword>
<evidence type="ECO:0000256" key="6">
    <source>
        <dbReference type="ARBA" id="ARBA00022729"/>
    </source>
</evidence>
<evidence type="ECO:0000256" key="4">
    <source>
        <dbReference type="ARBA" id="ARBA00022614"/>
    </source>
</evidence>
<dbReference type="PANTHER" id="PTHR48063">
    <property type="entry name" value="LRR RECEPTOR-LIKE KINASE"/>
    <property type="match status" value="1"/>
</dbReference>
<evidence type="ECO:0000256" key="13">
    <source>
        <dbReference type="SAM" id="SignalP"/>
    </source>
</evidence>
<evidence type="ECO:0000256" key="3">
    <source>
        <dbReference type="ARBA" id="ARBA00022475"/>
    </source>
</evidence>
<dbReference type="Pfam" id="PF13855">
    <property type="entry name" value="LRR_8"/>
    <property type="match status" value="3"/>
</dbReference>
<feature type="transmembrane region" description="Helical" evidence="12">
    <location>
        <begin position="918"/>
        <end position="940"/>
    </location>
</feature>
<protein>
    <recommendedName>
        <fullName evidence="14">Leucine-rich repeat-containing N-terminal plant-type domain-containing protein</fullName>
    </recommendedName>
</protein>
<evidence type="ECO:0000256" key="1">
    <source>
        <dbReference type="ARBA" id="ARBA00004251"/>
    </source>
</evidence>
<evidence type="ECO:0000256" key="5">
    <source>
        <dbReference type="ARBA" id="ARBA00022692"/>
    </source>
</evidence>
<dbReference type="InterPro" id="IPR013210">
    <property type="entry name" value="LRR_N_plant-typ"/>
</dbReference>
<keyword evidence="16" id="KW-1185">Reference proteome</keyword>
<keyword evidence="11" id="KW-0325">Glycoprotein</keyword>
<dbReference type="Pfam" id="PF00560">
    <property type="entry name" value="LRR_1"/>
    <property type="match status" value="8"/>
</dbReference>
<evidence type="ECO:0000259" key="14">
    <source>
        <dbReference type="Pfam" id="PF08263"/>
    </source>
</evidence>
<evidence type="ECO:0000256" key="8">
    <source>
        <dbReference type="ARBA" id="ARBA00022989"/>
    </source>
</evidence>
<comment type="caution">
    <text evidence="15">The sequence shown here is derived from an EMBL/GenBank/DDBJ whole genome shotgun (WGS) entry which is preliminary data.</text>
</comment>
<dbReference type="SUPFAM" id="SSF52047">
    <property type="entry name" value="RNI-like"/>
    <property type="match status" value="1"/>
</dbReference>
<dbReference type="AlphaFoldDB" id="A0AAP0MHD8"/>
<gene>
    <name evidence="15" type="ORF">WN944_001955</name>
</gene>
<keyword evidence="10" id="KW-0675">Receptor</keyword>
<reference evidence="15 16" key="1">
    <citation type="submission" date="2024-05" db="EMBL/GenBank/DDBJ databases">
        <title>Haplotype-resolved chromosome-level genome assembly of Huyou (Citrus changshanensis).</title>
        <authorList>
            <person name="Miao C."/>
            <person name="Chen W."/>
            <person name="Wu Y."/>
            <person name="Wang L."/>
            <person name="Zhao S."/>
            <person name="Grierson D."/>
            <person name="Xu C."/>
            <person name="Chen K."/>
        </authorList>
    </citation>
    <scope>NUCLEOTIDE SEQUENCE [LARGE SCALE GENOMIC DNA]</scope>
    <source>
        <strain evidence="15">01-14</strain>
        <tissue evidence="15">Leaf</tissue>
    </source>
</reference>
<keyword evidence="6 13" id="KW-0732">Signal</keyword>
<dbReference type="InterPro" id="IPR003591">
    <property type="entry name" value="Leu-rich_rpt_typical-subtyp"/>
</dbReference>
<dbReference type="Proteomes" id="UP001428341">
    <property type="component" value="Unassembled WGS sequence"/>
</dbReference>
<evidence type="ECO:0000256" key="12">
    <source>
        <dbReference type="SAM" id="Phobius"/>
    </source>
</evidence>
<dbReference type="Pfam" id="PF08263">
    <property type="entry name" value="LRRNT_2"/>
    <property type="match status" value="1"/>
</dbReference>
<evidence type="ECO:0000256" key="7">
    <source>
        <dbReference type="ARBA" id="ARBA00022737"/>
    </source>
</evidence>
<evidence type="ECO:0000256" key="11">
    <source>
        <dbReference type="ARBA" id="ARBA00023180"/>
    </source>
</evidence>
<dbReference type="FunFam" id="3.80.10.10:FF:000413">
    <property type="entry name" value="Inactive leucine-rich repeat receptor-like protein kinase"/>
    <property type="match status" value="1"/>
</dbReference>
<name>A0AAP0MHD8_9ROSI</name>
<proteinExistence type="inferred from homology"/>
<feature type="chain" id="PRO_5042930334" description="Leucine-rich repeat-containing N-terminal plant-type domain-containing protein" evidence="13">
    <location>
        <begin position="20"/>
        <end position="968"/>
    </location>
</feature>
<dbReference type="GO" id="GO:0005886">
    <property type="term" value="C:plasma membrane"/>
    <property type="evidence" value="ECO:0007669"/>
    <property type="project" value="UniProtKB-SubCell"/>
</dbReference>
<dbReference type="FunFam" id="3.80.10.10:FF:000095">
    <property type="entry name" value="LRR receptor-like serine/threonine-protein kinase GSO1"/>
    <property type="match status" value="2"/>
</dbReference>
<evidence type="ECO:0000256" key="2">
    <source>
        <dbReference type="ARBA" id="ARBA00009592"/>
    </source>
</evidence>
<dbReference type="PANTHER" id="PTHR48063:SF98">
    <property type="entry name" value="LRR RECEPTOR-LIKE SERINE_THREONINE-PROTEIN KINASE FLS2"/>
    <property type="match status" value="1"/>
</dbReference>
<dbReference type="SUPFAM" id="SSF52058">
    <property type="entry name" value="L domain-like"/>
    <property type="match status" value="2"/>
</dbReference>
<dbReference type="Gene3D" id="3.80.10.10">
    <property type="entry name" value="Ribonuclease Inhibitor"/>
    <property type="match status" value="3"/>
</dbReference>
<keyword evidence="7" id="KW-0677">Repeat</keyword>
<dbReference type="InterPro" id="IPR001611">
    <property type="entry name" value="Leu-rich_rpt"/>
</dbReference>
<keyword evidence="5 12" id="KW-0812">Transmembrane</keyword>
<sequence>MTGVLVSTLFLFQLLVIAAISMSFCNGNSYHVGCLESEREVLLRFKQDLQDPSNRLASWIGDGDCCLWAGVICDDVTGHILELNLRNPFNYYVQPDQYEANPRSMLVGKVNPSLLDLEHLSYLDLSFNDFQGVQIPRFIGSMGNLKYLNLSGSQFGGVIPHQLGNLSSLRYLDLSRNFLYVVNFGWLSGLSFLEHLDFSYVNLSKASDWLLVTHMLPSLVELDLSNCQLHHFPQLPVANFSTLTTLDLSHNQFDNSFVPAWVFGLSRLHFLNLGYNNFQGPIPEGLQNLTSLKHLGLPFNHFSSSVPKWFDRLTHLEHLSLSYNSLEGRIPRSMARLCNLRRLYLGGAKLNQEISEILEIFSGCVSNGLETLALPSSSISGHLTDQLGKFKNLDSLDLSNNSIVGPVPQSLGQLSSLRVLQLYLNKLHGTLSEIHFANLTKLSVVLVGANKLTLKVKRDWIPPFQLIELGLRSCDVGSRFPLWLYSQKDLQFLDLFNSGISGSFPNRLLKSASQLYLLDLGHNQIHGELTNLTKASQLSYLSLIANNLSGSLPHISSNLTVLELSGNSFSGPIFHFLCYAINETMKLKFLFLDRNILQGKLPDCWMSYQNLMALDLTNNKFTGNLPTSLGSLSSLVSLHLRKNRLSGTIPISLKNCTSLMTLDVGENEFLGHIPSWFGERFSRMVVLILRSNNFHGPLPTELCALAFLQILDVADNHLSGAIPNCIHNLTAMATVNPFTGNAIEYSFPLNSTIGQGSVTEQALVVIKGVAADYNEILNLVRIIDVSKNFFSGKLPMGLTNLKALQSLNLSNNIFTGRIPETIGAMRSLESIDFSVNKFTGEIPQSMSSLTFLNHLNLSNNYLTGKISSSTQLQSFNVSCFVGNDLCGAPLPKNCTDQNVSIHEDENGEEDEDENDVDYWLYASMALGFVVGFWCFIGPLLGNRRWRYKYCNFLDGVGDRIVSFVRICT</sequence>
<dbReference type="EMBL" id="JBCGBO010000004">
    <property type="protein sequence ID" value="KAK9209588.1"/>
    <property type="molecule type" value="Genomic_DNA"/>
</dbReference>
<keyword evidence="4" id="KW-0433">Leucine-rich repeat</keyword>
<evidence type="ECO:0000313" key="16">
    <source>
        <dbReference type="Proteomes" id="UP001428341"/>
    </source>
</evidence>